<keyword evidence="1" id="KW-0175">Coiled coil</keyword>
<name>A0A9D3Y8Z4_DREPO</name>
<keyword evidence="3" id="KW-1185">Reference proteome</keyword>
<sequence length="133" mass="15196">MGDIIEEDCAKMCIENYEAVAIVKTAMKMSNVNASTLKVTTAMKGNCLQAYSNYQKFLKQKMVDIEDKKKIKLSESIGILKFEKAKHLAKLTRLKNRLVNKVARQKETRKRAAEESSLKLPSTSNKWKRIKTI</sequence>
<dbReference type="EMBL" id="JAIWYP010000016">
    <property type="protein sequence ID" value="KAH3696088.1"/>
    <property type="molecule type" value="Genomic_DNA"/>
</dbReference>
<accession>A0A9D3Y8Z4</accession>
<proteinExistence type="predicted"/>
<evidence type="ECO:0000313" key="2">
    <source>
        <dbReference type="EMBL" id="KAH3696088.1"/>
    </source>
</evidence>
<dbReference type="Proteomes" id="UP000828390">
    <property type="component" value="Unassembled WGS sequence"/>
</dbReference>
<comment type="caution">
    <text evidence="2">The sequence shown here is derived from an EMBL/GenBank/DDBJ whole genome shotgun (WGS) entry which is preliminary data.</text>
</comment>
<reference evidence="2" key="2">
    <citation type="submission" date="2020-11" db="EMBL/GenBank/DDBJ databases">
        <authorList>
            <person name="McCartney M.A."/>
            <person name="Auch B."/>
            <person name="Kono T."/>
            <person name="Mallez S."/>
            <person name="Becker A."/>
            <person name="Gohl D.M."/>
            <person name="Silverstein K.A.T."/>
            <person name="Koren S."/>
            <person name="Bechman K.B."/>
            <person name="Herman A."/>
            <person name="Abrahante J.E."/>
            <person name="Garbe J."/>
        </authorList>
    </citation>
    <scope>NUCLEOTIDE SEQUENCE</scope>
    <source>
        <strain evidence="2">Duluth1</strain>
        <tissue evidence="2">Whole animal</tissue>
    </source>
</reference>
<dbReference type="AlphaFoldDB" id="A0A9D3Y8Z4"/>
<reference evidence="2" key="1">
    <citation type="journal article" date="2019" name="bioRxiv">
        <title>The Genome of the Zebra Mussel, Dreissena polymorpha: A Resource for Invasive Species Research.</title>
        <authorList>
            <person name="McCartney M.A."/>
            <person name="Auch B."/>
            <person name="Kono T."/>
            <person name="Mallez S."/>
            <person name="Zhang Y."/>
            <person name="Obille A."/>
            <person name="Becker A."/>
            <person name="Abrahante J.E."/>
            <person name="Garbe J."/>
            <person name="Badalamenti J.P."/>
            <person name="Herman A."/>
            <person name="Mangelson H."/>
            <person name="Liachko I."/>
            <person name="Sullivan S."/>
            <person name="Sone E.D."/>
            <person name="Koren S."/>
            <person name="Silverstein K.A.T."/>
            <person name="Beckman K.B."/>
            <person name="Gohl D.M."/>
        </authorList>
    </citation>
    <scope>NUCLEOTIDE SEQUENCE</scope>
    <source>
        <strain evidence="2">Duluth1</strain>
        <tissue evidence="2">Whole animal</tissue>
    </source>
</reference>
<gene>
    <name evidence="2" type="ORF">DPMN_083551</name>
</gene>
<evidence type="ECO:0000313" key="3">
    <source>
        <dbReference type="Proteomes" id="UP000828390"/>
    </source>
</evidence>
<feature type="coiled-coil region" evidence="1">
    <location>
        <begin position="88"/>
        <end position="115"/>
    </location>
</feature>
<organism evidence="2 3">
    <name type="scientific">Dreissena polymorpha</name>
    <name type="common">Zebra mussel</name>
    <name type="synonym">Mytilus polymorpha</name>
    <dbReference type="NCBI Taxonomy" id="45954"/>
    <lineage>
        <taxon>Eukaryota</taxon>
        <taxon>Metazoa</taxon>
        <taxon>Spiralia</taxon>
        <taxon>Lophotrochozoa</taxon>
        <taxon>Mollusca</taxon>
        <taxon>Bivalvia</taxon>
        <taxon>Autobranchia</taxon>
        <taxon>Heteroconchia</taxon>
        <taxon>Euheterodonta</taxon>
        <taxon>Imparidentia</taxon>
        <taxon>Neoheterodontei</taxon>
        <taxon>Myida</taxon>
        <taxon>Dreissenoidea</taxon>
        <taxon>Dreissenidae</taxon>
        <taxon>Dreissena</taxon>
    </lineage>
</organism>
<protein>
    <submittedName>
        <fullName evidence="2">Uncharacterized protein</fullName>
    </submittedName>
</protein>
<evidence type="ECO:0000256" key="1">
    <source>
        <dbReference type="SAM" id="Coils"/>
    </source>
</evidence>